<feature type="compositionally biased region" description="Basic and acidic residues" evidence="1">
    <location>
        <begin position="598"/>
        <end position="612"/>
    </location>
</feature>
<dbReference type="EMBL" id="LLZZ01000172">
    <property type="protein sequence ID" value="KTA96411.1"/>
    <property type="molecule type" value="Genomic_DNA"/>
</dbReference>
<feature type="region of interest" description="Disordered" evidence="1">
    <location>
        <begin position="155"/>
        <end position="187"/>
    </location>
</feature>
<dbReference type="AlphaFoldDB" id="A0A0W0DJJ5"/>
<dbReference type="VEuPathDB" id="FungiDB:B1J91_K05247g"/>
<name>A0A0W0DJJ5_CANGB</name>
<feature type="region of interest" description="Disordered" evidence="1">
    <location>
        <begin position="1"/>
        <end position="26"/>
    </location>
</feature>
<accession>A0A0W0DJJ5</accession>
<dbReference type="VEuPathDB" id="FungiDB:CAGL0K05247g"/>
<reference evidence="3 4" key="1">
    <citation type="submission" date="2015-10" db="EMBL/GenBank/DDBJ databases">
        <title>Draft genomes sequences of Candida glabrata isolates 1A, 1B, 2A, 2B, 3A and 3B.</title>
        <authorList>
            <person name="Haavelsrud O.E."/>
            <person name="Gaustad P."/>
        </authorList>
    </citation>
    <scope>NUCLEOTIDE SEQUENCE [LARGE SCALE GENOMIC DNA]</scope>
    <source>
        <strain evidence="3">910700640</strain>
    </source>
</reference>
<feature type="region of interest" description="Disordered" evidence="1">
    <location>
        <begin position="578"/>
        <end position="681"/>
    </location>
</feature>
<feature type="compositionally biased region" description="Polar residues" evidence="1">
    <location>
        <begin position="578"/>
        <end position="597"/>
    </location>
</feature>
<feature type="compositionally biased region" description="Polar residues" evidence="1">
    <location>
        <begin position="631"/>
        <end position="675"/>
    </location>
</feature>
<feature type="compositionally biased region" description="Polar residues" evidence="1">
    <location>
        <begin position="408"/>
        <end position="429"/>
    </location>
</feature>
<feature type="region of interest" description="Disordered" evidence="1">
    <location>
        <begin position="378"/>
        <end position="434"/>
    </location>
</feature>
<organism evidence="3 4">
    <name type="scientific">Candida glabrata</name>
    <name type="common">Yeast</name>
    <name type="synonym">Torulopsis glabrata</name>
    <dbReference type="NCBI Taxonomy" id="5478"/>
    <lineage>
        <taxon>Eukaryota</taxon>
        <taxon>Fungi</taxon>
        <taxon>Dikarya</taxon>
        <taxon>Ascomycota</taxon>
        <taxon>Saccharomycotina</taxon>
        <taxon>Saccharomycetes</taxon>
        <taxon>Saccharomycetales</taxon>
        <taxon>Saccharomycetaceae</taxon>
        <taxon>Nakaseomyces</taxon>
    </lineage>
</organism>
<dbReference type="VEuPathDB" id="FungiDB:GVI51_K05071"/>
<protein>
    <submittedName>
        <fullName evidence="3">Protein ECM21</fullName>
    </submittedName>
</protein>
<proteinExistence type="predicted"/>
<feature type="domain" description="Arrestin C-terminal-like" evidence="2">
    <location>
        <begin position="725"/>
        <end position="1019"/>
    </location>
</feature>
<feature type="compositionally biased region" description="Low complexity" evidence="1">
    <location>
        <begin position="386"/>
        <end position="407"/>
    </location>
</feature>
<evidence type="ECO:0000313" key="3">
    <source>
        <dbReference type="EMBL" id="KTA96411.1"/>
    </source>
</evidence>
<dbReference type="InterPro" id="IPR011022">
    <property type="entry name" value="Arrestin_C-like"/>
</dbReference>
<comment type="caution">
    <text evidence="3">The sequence shown here is derived from an EMBL/GenBank/DDBJ whole genome shotgun (WGS) entry which is preliminary data.</text>
</comment>
<dbReference type="Proteomes" id="UP000054886">
    <property type="component" value="Unassembled WGS sequence"/>
</dbReference>
<dbReference type="VEuPathDB" id="FungiDB:GWK60_K05071"/>
<dbReference type="SMART" id="SM01017">
    <property type="entry name" value="Arrestin_C"/>
    <property type="match status" value="1"/>
</dbReference>
<feature type="region of interest" description="Disordered" evidence="1">
    <location>
        <begin position="1146"/>
        <end position="1176"/>
    </location>
</feature>
<evidence type="ECO:0000259" key="2">
    <source>
        <dbReference type="SMART" id="SM01017"/>
    </source>
</evidence>
<feature type="compositionally biased region" description="Polar residues" evidence="1">
    <location>
        <begin position="1"/>
        <end position="16"/>
    </location>
</feature>
<gene>
    <name evidence="3" type="ORF">AO440_003475</name>
</gene>
<evidence type="ECO:0000313" key="4">
    <source>
        <dbReference type="Proteomes" id="UP000054886"/>
    </source>
</evidence>
<evidence type="ECO:0000256" key="1">
    <source>
        <dbReference type="SAM" id="MobiDB-lite"/>
    </source>
</evidence>
<feature type="region of interest" description="Disordered" evidence="1">
    <location>
        <begin position="237"/>
        <end position="256"/>
    </location>
</feature>
<sequence length="1224" mass="136079">MLSHNYHSSNTTSARRSTGVPASPGTARSVIKSTLASLMDGPDMQQRNYVLTSDTSAMKRSSSIPYGSQLAPPDGTRTRRHSIAEVTHRKRQPNLFAVNYLNDFLMNRGFLPQRSLFHKDDCMTISMATTADPVFLPTTSIKDEEEYLSSISAPQRHEMQAHHSSSAAIAQEEDRDDYPPLNLDSADASTLTPAKKLNNPFLADLARGAPHHDTNPFLNPPSIMDSLNENNDLSLASMDTLNTTPDQKKKTKRTHVSGSMTPMSIAVIVSIKEKPMKMPRIIVNLSSNVSIHWYNGLPTNKSKYEEFYQLNSVNWKLSATNYNIYIPANSYSADDVQQNLDIDVIRDYVVFKNKKTSHRKYVENKASLNKELQDMLNATDSDDSKTSNSAESSKSSSSQENDNSTISQSSETTSKGGNDRSTNNSNGQNELDDDELFMPGDYVFVIPVAFANRAPETLTMPSGRVFYRLKILTNAEAVDDNIAERLLNRPPLSTNASSNGAPVTISANDLDCFKSSGTMSHFSNVSTPPPLTVPPSSQLQACPPETFDSHLTPGQNYATSQHKARQLSLDYSNMHSNNNTLGTKNTRQRAHSSVDTNTMKEMRANRRGDQFESHQLSATNDMKTDRRKRSGTNSWFKSIKDQFSTSVDNNTDTPDTKSLTGKISPISMSRKGSVTDQRRPSGELKANVEKNKYSIFIDEPINIVRMPPEQSLTTADKPVYVNKVWADSLAYEVSFGKKYVPINSEVPLVIKLSPLVKDIEIKRIRVSVVETIKYSNINRKYEYDQLDPILKDPFSPYYRDLIARKKKTRSLPLLEIRSREIGNKALCEEVVEGCLNDNLLSYSSVTDECTEFNRRKNTTEKKTKSVPLIEPICVETTLKLPNHMDFDRTTAKNLPPYGIESFVSGNADDDWYSSRQSSVFGFFKSQKSSNSVNSSPSKTMHKSRTKIFTEGGITVNTKTRHHESHRGLYLDSSYFRNINSKHKLEIMLRIKKTDENDPTVAKNFEIVIDTPIYVVSEHCSNGNTELPTYNMALSDSTKVMLASNNVPPPTFEEATSSYSSPFASPSASPRIAAIAGHYGGSYPDYSPLDMSRSGSISVRSDLSVDTDLPNVDHLMASLPPVSTNNMIDSVRSTYNNLDGLLSSHSSLANKRETSNRSGVDGFDTTSNNGSDMNKPRNFPIITVSAADELFKKDYSIMTTNGSGDYPEPPKYETVVGGCDTQSNH</sequence>